<dbReference type="AlphaFoldDB" id="K0R6Z4"/>
<evidence type="ECO:0000313" key="2">
    <source>
        <dbReference type="Proteomes" id="UP000266841"/>
    </source>
</evidence>
<feature type="non-terminal residue" evidence="1">
    <location>
        <position position="1"/>
    </location>
</feature>
<gene>
    <name evidence="1" type="ORF">THAOC_33518</name>
</gene>
<accession>K0R6Z4</accession>
<keyword evidence="2" id="KW-1185">Reference proteome</keyword>
<dbReference type="EMBL" id="AGNL01046665">
    <property type="protein sequence ID" value="EJK47744.1"/>
    <property type="molecule type" value="Genomic_DNA"/>
</dbReference>
<dbReference type="Proteomes" id="UP000266841">
    <property type="component" value="Unassembled WGS sequence"/>
</dbReference>
<protein>
    <submittedName>
        <fullName evidence="1">Uncharacterized protein</fullName>
    </submittedName>
</protein>
<sequence length="151" mass="16413">GQSVDKCGILLPKNVWTHGQIYVAFSRCGNPNNVFVWANQEPILGGEFKGKFLSDEKNCRTYAAADEAVTHTMTPGTNCPYGGRALRWKPSRAEGHTSIAWRAEATLAVAFLSDKVDGSRLKATNIDDTRPAVVPTAPMPRHRVSGPPSCM</sequence>
<evidence type="ECO:0000313" key="1">
    <source>
        <dbReference type="EMBL" id="EJK47744.1"/>
    </source>
</evidence>
<comment type="caution">
    <text evidence="1">The sequence shown here is derived from an EMBL/GenBank/DDBJ whole genome shotgun (WGS) entry which is preliminary data.</text>
</comment>
<proteinExistence type="predicted"/>
<name>K0R6Z4_THAOC</name>
<reference evidence="1 2" key="1">
    <citation type="journal article" date="2012" name="Genome Biol.">
        <title>Genome and low-iron response of an oceanic diatom adapted to chronic iron limitation.</title>
        <authorList>
            <person name="Lommer M."/>
            <person name="Specht M."/>
            <person name="Roy A.S."/>
            <person name="Kraemer L."/>
            <person name="Andreson R."/>
            <person name="Gutowska M.A."/>
            <person name="Wolf J."/>
            <person name="Bergner S.V."/>
            <person name="Schilhabel M.B."/>
            <person name="Klostermeier U.C."/>
            <person name="Beiko R.G."/>
            <person name="Rosenstiel P."/>
            <person name="Hippler M."/>
            <person name="Laroche J."/>
        </authorList>
    </citation>
    <scope>NUCLEOTIDE SEQUENCE [LARGE SCALE GENOMIC DNA]</scope>
    <source>
        <strain evidence="1 2">CCMP1005</strain>
    </source>
</reference>
<dbReference type="OrthoDB" id="3353471at2759"/>
<organism evidence="1 2">
    <name type="scientific">Thalassiosira oceanica</name>
    <name type="common">Marine diatom</name>
    <dbReference type="NCBI Taxonomy" id="159749"/>
    <lineage>
        <taxon>Eukaryota</taxon>
        <taxon>Sar</taxon>
        <taxon>Stramenopiles</taxon>
        <taxon>Ochrophyta</taxon>
        <taxon>Bacillariophyta</taxon>
        <taxon>Coscinodiscophyceae</taxon>
        <taxon>Thalassiosirophycidae</taxon>
        <taxon>Thalassiosirales</taxon>
        <taxon>Thalassiosiraceae</taxon>
        <taxon>Thalassiosira</taxon>
    </lineage>
</organism>